<keyword evidence="3" id="KW-1185">Reference proteome</keyword>
<dbReference type="Proteomes" id="UP000247409">
    <property type="component" value="Unassembled WGS sequence"/>
</dbReference>
<feature type="compositionally biased region" description="Basic and acidic residues" evidence="1">
    <location>
        <begin position="31"/>
        <end position="54"/>
    </location>
</feature>
<organism evidence="2 3">
    <name type="scientific">Gracilariopsis chorda</name>
    <dbReference type="NCBI Taxonomy" id="448386"/>
    <lineage>
        <taxon>Eukaryota</taxon>
        <taxon>Rhodophyta</taxon>
        <taxon>Florideophyceae</taxon>
        <taxon>Rhodymeniophycidae</taxon>
        <taxon>Gracilariales</taxon>
        <taxon>Gracilariaceae</taxon>
        <taxon>Gracilariopsis</taxon>
    </lineage>
</organism>
<evidence type="ECO:0000313" key="2">
    <source>
        <dbReference type="EMBL" id="PXF46004.1"/>
    </source>
</evidence>
<proteinExistence type="predicted"/>
<sequence length="159" mass="17442">MSSRGRGGPSKAASVPGSSGLPRGLPPLPRDILDIPGRGDRNPAPRGARSDARPTRSSTSLSARCCGYFRFGANPAVTEGEAMSSRSDEYTLRDVEAHMRILQNSHVGLLQEMTKIRQRWLKPKLGMLQKDVRVLRSDVNQIMEHRQVSAACTSRLPHV</sequence>
<gene>
    <name evidence="2" type="ORF">BWQ96_04179</name>
</gene>
<dbReference type="AlphaFoldDB" id="A0A2V3IV52"/>
<dbReference type="EMBL" id="NBIV01000046">
    <property type="protein sequence ID" value="PXF46004.1"/>
    <property type="molecule type" value="Genomic_DNA"/>
</dbReference>
<reference evidence="2 3" key="1">
    <citation type="journal article" date="2018" name="Mol. Biol. Evol.">
        <title>Analysis of the draft genome of the red seaweed Gracilariopsis chorda provides insights into genome size evolution in Rhodophyta.</title>
        <authorList>
            <person name="Lee J."/>
            <person name="Yang E.C."/>
            <person name="Graf L."/>
            <person name="Yang J.H."/>
            <person name="Qiu H."/>
            <person name="Zel Zion U."/>
            <person name="Chan C.X."/>
            <person name="Stephens T.G."/>
            <person name="Weber A.P.M."/>
            <person name="Boo G.H."/>
            <person name="Boo S.M."/>
            <person name="Kim K.M."/>
            <person name="Shin Y."/>
            <person name="Jung M."/>
            <person name="Lee S.J."/>
            <person name="Yim H.S."/>
            <person name="Lee J.H."/>
            <person name="Bhattacharya D."/>
            <person name="Yoon H.S."/>
        </authorList>
    </citation>
    <scope>NUCLEOTIDE SEQUENCE [LARGE SCALE GENOMIC DNA]</scope>
    <source>
        <strain evidence="2 3">SKKU-2015</strain>
        <tissue evidence="2">Whole body</tissue>
    </source>
</reference>
<accession>A0A2V3IV52</accession>
<feature type="region of interest" description="Disordered" evidence="1">
    <location>
        <begin position="1"/>
        <end position="60"/>
    </location>
</feature>
<protein>
    <submittedName>
        <fullName evidence="2">Uncharacterized protein</fullName>
    </submittedName>
</protein>
<evidence type="ECO:0000313" key="3">
    <source>
        <dbReference type="Proteomes" id="UP000247409"/>
    </source>
</evidence>
<evidence type="ECO:0000256" key="1">
    <source>
        <dbReference type="SAM" id="MobiDB-lite"/>
    </source>
</evidence>
<name>A0A2V3IV52_9FLOR</name>
<comment type="caution">
    <text evidence="2">The sequence shown here is derived from an EMBL/GenBank/DDBJ whole genome shotgun (WGS) entry which is preliminary data.</text>
</comment>